<dbReference type="InterPro" id="IPR038416">
    <property type="entry name" value="Ribosom_S30AE_C_sf"/>
</dbReference>
<organism evidence="6 7">
    <name type="scientific">Sphingobium nicotianae</name>
    <dbReference type="NCBI Taxonomy" id="2782607"/>
    <lineage>
        <taxon>Bacteria</taxon>
        <taxon>Pseudomonadati</taxon>
        <taxon>Pseudomonadota</taxon>
        <taxon>Alphaproteobacteria</taxon>
        <taxon>Sphingomonadales</taxon>
        <taxon>Sphingomonadaceae</taxon>
        <taxon>Sphingobium</taxon>
    </lineage>
</organism>
<gene>
    <name evidence="6" type="primary">raiA</name>
    <name evidence="4" type="synonym">hpf</name>
    <name evidence="6" type="ORF">KK488_16675</name>
</gene>
<sequence>MDIRISGHQVETGEALQSHVNARLQGIADKYFARAISSHVTFSHAPHGAFRCDIISHVMSGLILKGAGEAHDAHVSFDQAAERIEKQLRRYMRRLKDRHEQSAAAEATRDAPDGNGIDNANYVVFQSSGYEEDVEVEADAPAIIAEMRVDIPKASVSDAVMMLDLRNTNALLFVNSGTAAFNMVYRRNDGTIGWVEPPRG</sequence>
<comment type="subunit">
    <text evidence="4">Interacts with 100S ribosomes.</text>
</comment>
<feature type="domain" description="Sigma 54 modulation/S30EA ribosomal protein C-terminal" evidence="5">
    <location>
        <begin position="140"/>
        <end position="193"/>
    </location>
</feature>
<dbReference type="InterPro" id="IPR034694">
    <property type="entry name" value="HPF_long/plastid"/>
</dbReference>
<dbReference type="InterPro" id="IPR032528">
    <property type="entry name" value="Ribosom_S30AE_C"/>
</dbReference>
<dbReference type="HAMAP" id="MF_00839">
    <property type="entry name" value="HPF"/>
    <property type="match status" value="1"/>
</dbReference>
<comment type="function">
    <text evidence="4">Required for dimerization of active 70S ribosomes into 100S ribosomes in stationary phase; 100S ribosomes are translationally inactive and sometimes present during exponential growth.</text>
</comment>
<name>A0A9X1ISQ5_9SPHN</name>
<dbReference type="CDD" id="cd00552">
    <property type="entry name" value="RaiA"/>
    <property type="match status" value="1"/>
</dbReference>
<evidence type="ECO:0000259" key="5">
    <source>
        <dbReference type="Pfam" id="PF16321"/>
    </source>
</evidence>
<dbReference type="NCBIfam" id="TIGR00741">
    <property type="entry name" value="yfiA"/>
    <property type="match status" value="1"/>
</dbReference>
<dbReference type="InterPro" id="IPR050574">
    <property type="entry name" value="HPF/YfiA_ribosome-assoc"/>
</dbReference>
<dbReference type="Gene3D" id="3.30.160.100">
    <property type="entry name" value="Ribosome hibernation promotion factor-like"/>
    <property type="match status" value="1"/>
</dbReference>
<protein>
    <recommendedName>
        <fullName evidence="3 4">Ribosome hibernation promoting factor</fullName>
        <shortName evidence="4">HPF</shortName>
    </recommendedName>
</protein>
<dbReference type="PANTHER" id="PTHR33231:SF1">
    <property type="entry name" value="30S RIBOSOMAL PROTEIN"/>
    <property type="match status" value="1"/>
</dbReference>
<dbReference type="SUPFAM" id="SSF69754">
    <property type="entry name" value="Ribosome binding protein Y (YfiA homologue)"/>
    <property type="match status" value="1"/>
</dbReference>
<dbReference type="GO" id="GO:0043024">
    <property type="term" value="F:ribosomal small subunit binding"/>
    <property type="evidence" value="ECO:0007669"/>
    <property type="project" value="TreeGrafter"/>
</dbReference>
<evidence type="ECO:0000256" key="3">
    <source>
        <dbReference type="ARBA" id="ARBA00041148"/>
    </source>
</evidence>
<dbReference type="AlphaFoldDB" id="A0A9X1ISQ5"/>
<dbReference type="InterPro" id="IPR003489">
    <property type="entry name" value="RHF/RaiA"/>
</dbReference>
<keyword evidence="1 4" id="KW-0810">Translation regulation</keyword>
<dbReference type="GO" id="GO:0022627">
    <property type="term" value="C:cytosolic small ribosomal subunit"/>
    <property type="evidence" value="ECO:0007669"/>
    <property type="project" value="TreeGrafter"/>
</dbReference>
<evidence type="ECO:0000256" key="2">
    <source>
        <dbReference type="ARBA" id="ARBA00038695"/>
    </source>
</evidence>
<dbReference type="InterPro" id="IPR036567">
    <property type="entry name" value="RHF-like"/>
</dbReference>
<dbReference type="GO" id="GO:0045900">
    <property type="term" value="P:negative regulation of translational elongation"/>
    <property type="evidence" value="ECO:0007669"/>
    <property type="project" value="TreeGrafter"/>
</dbReference>
<comment type="similarity">
    <text evidence="4">Belongs to the HPF/YfiA ribosome-associated protein family. Long HPF subfamily.</text>
</comment>
<comment type="caution">
    <text evidence="6">The sequence shown here is derived from an EMBL/GenBank/DDBJ whole genome shotgun (WGS) entry which is preliminary data.</text>
</comment>
<dbReference type="Pfam" id="PF02482">
    <property type="entry name" value="Ribosomal_S30AE"/>
    <property type="match status" value="1"/>
</dbReference>
<evidence type="ECO:0000313" key="7">
    <source>
        <dbReference type="Proteomes" id="UP001138757"/>
    </source>
</evidence>
<keyword evidence="7" id="KW-1185">Reference proteome</keyword>
<evidence type="ECO:0000313" key="6">
    <source>
        <dbReference type="EMBL" id="MBT2188592.1"/>
    </source>
</evidence>
<dbReference type="Proteomes" id="UP001138757">
    <property type="component" value="Unassembled WGS sequence"/>
</dbReference>
<keyword evidence="4" id="KW-0963">Cytoplasm</keyword>
<comment type="subunit">
    <text evidence="2">Associates exclusively with 100S ribosomes, which are dimers of 70S ribosomes.</text>
</comment>
<reference evidence="6" key="1">
    <citation type="submission" date="2021-05" db="EMBL/GenBank/DDBJ databases">
        <title>Genome of Sphingobium sp. strain.</title>
        <authorList>
            <person name="Fan R."/>
        </authorList>
    </citation>
    <scope>NUCLEOTIDE SEQUENCE</scope>
    <source>
        <strain evidence="6">H33</strain>
    </source>
</reference>
<proteinExistence type="inferred from homology"/>
<dbReference type="Gene3D" id="3.30.505.50">
    <property type="entry name" value="Sigma 54 modulation/S30EA ribosomal protein, C-terminal domain"/>
    <property type="match status" value="1"/>
</dbReference>
<evidence type="ECO:0000256" key="4">
    <source>
        <dbReference type="HAMAP-Rule" id="MF_00839"/>
    </source>
</evidence>
<comment type="subcellular location">
    <subcellularLocation>
        <location evidence="4">Cytoplasm</location>
    </subcellularLocation>
</comment>
<dbReference type="EMBL" id="JAHGAW010000011">
    <property type="protein sequence ID" value="MBT2188592.1"/>
    <property type="molecule type" value="Genomic_DNA"/>
</dbReference>
<dbReference type="RefSeq" id="WP_214624834.1">
    <property type="nucleotide sequence ID" value="NZ_JAHGAW010000011.1"/>
</dbReference>
<accession>A0A9X1ISQ5</accession>
<dbReference type="Pfam" id="PF16321">
    <property type="entry name" value="Ribosom_S30AE_C"/>
    <property type="match status" value="1"/>
</dbReference>
<dbReference type="PANTHER" id="PTHR33231">
    <property type="entry name" value="30S RIBOSOMAL PROTEIN"/>
    <property type="match status" value="1"/>
</dbReference>
<evidence type="ECO:0000256" key="1">
    <source>
        <dbReference type="ARBA" id="ARBA00022845"/>
    </source>
</evidence>